<proteinExistence type="predicted"/>
<keyword evidence="1" id="KW-0175">Coiled coil</keyword>
<dbReference type="PANTHER" id="PTHR35218:SF9">
    <property type="entry name" value="ENDONUCLEASE_EXONUCLEASE_PHOSPHATASE DOMAIN-CONTAINING PROTEIN"/>
    <property type="match status" value="1"/>
</dbReference>
<keyword evidence="2" id="KW-1185">Reference proteome</keyword>
<evidence type="ECO:0000256" key="1">
    <source>
        <dbReference type="SAM" id="Coils"/>
    </source>
</evidence>
<protein>
    <recommendedName>
        <fullName evidence="4">Endonuclease/exonuclease/phosphatase domain-containing protein</fullName>
    </recommendedName>
</protein>
<evidence type="ECO:0000313" key="3">
    <source>
        <dbReference type="RefSeq" id="XP_071905749.1"/>
    </source>
</evidence>
<evidence type="ECO:0008006" key="4">
    <source>
        <dbReference type="Google" id="ProtNLM"/>
    </source>
</evidence>
<dbReference type="PANTHER" id="PTHR35218">
    <property type="entry name" value="RNASE H DOMAIN-CONTAINING PROTEIN"/>
    <property type="match status" value="1"/>
</dbReference>
<evidence type="ECO:0000313" key="2">
    <source>
        <dbReference type="Proteomes" id="UP001652660"/>
    </source>
</evidence>
<accession>A0ABM4UEN8</accession>
<sequence length="433" mass="52013">MRVLVWNCQGVGSPLTIPHLREVINLSSPNILFLCETKNRSKYMEKVKNILKFDEAVIVESMNRAGGMALFWKEEIKIKQVLRSAFTKKAQVEDRESRSEWWFIGVYASCDDQIRKQQWKVIQARKGLWGERWLLDGDFNDILSNEEKWGGNWREDRSFKDFKDFLNENQLMDIGFEGHPWTWCNNWESEGEIRQRIDRGLCNYPWYKMFEKVSCKHLDTYASNHSMLLIDTKPGKIKKKKRFFFDKRWLQKEGITEVVKQAWRQSDEGTRMFKLTQKIKRCRISLLRWKNKFQSNSKEHIERIKKNLQELRETEMQNKNNRMRFLKKSLKKAYREEEIFWSQKSRLSWLKERDKNTKFFHASIQGRRKRNTILDMQRDDGSWTRSEEELSAEIANYYKNLFKSTEGENLDEILEGIPQTITESMNNNLFSSL</sequence>
<organism evidence="2 3">
    <name type="scientific">Coffea arabica</name>
    <name type="common">Arabian coffee</name>
    <dbReference type="NCBI Taxonomy" id="13443"/>
    <lineage>
        <taxon>Eukaryota</taxon>
        <taxon>Viridiplantae</taxon>
        <taxon>Streptophyta</taxon>
        <taxon>Embryophyta</taxon>
        <taxon>Tracheophyta</taxon>
        <taxon>Spermatophyta</taxon>
        <taxon>Magnoliopsida</taxon>
        <taxon>eudicotyledons</taxon>
        <taxon>Gunneridae</taxon>
        <taxon>Pentapetalae</taxon>
        <taxon>asterids</taxon>
        <taxon>lamiids</taxon>
        <taxon>Gentianales</taxon>
        <taxon>Rubiaceae</taxon>
        <taxon>Ixoroideae</taxon>
        <taxon>Gardenieae complex</taxon>
        <taxon>Bertiereae - Coffeeae clade</taxon>
        <taxon>Coffeeae</taxon>
        <taxon>Coffea</taxon>
    </lineage>
</organism>
<dbReference type="Gene3D" id="3.60.10.10">
    <property type="entry name" value="Endonuclease/exonuclease/phosphatase"/>
    <property type="match status" value="1"/>
</dbReference>
<dbReference type="InterPro" id="IPR036691">
    <property type="entry name" value="Endo/exonu/phosph_ase_sf"/>
</dbReference>
<reference evidence="3" key="1">
    <citation type="submission" date="2025-08" db="UniProtKB">
        <authorList>
            <consortium name="RefSeq"/>
        </authorList>
    </citation>
    <scope>IDENTIFICATION</scope>
    <source>
        <tissue evidence="3">Leaves</tissue>
    </source>
</reference>
<dbReference type="Proteomes" id="UP001652660">
    <property type="component" value="Chromosome 5e"/>
</dbReference>
<gene>
    <name evidence="3" type="primary">LOC140006978</name>
</gene>
<dbReference type="GeneID" id="140006978"/>
<dbReference type="SUPFAM" id="SSF56219">
    <property type="entry name" value="DNase I-like"/>
    <property type="match status" value="1"/>
</dbReference>
<name>A0ABM4UEN8_COFAR</name>
<dbReference type="RefSeq" id="XP_071905749.1">
    <property type="nucleotide sequence ID" value="XM_072049648.1"/>
</dbReference>
<feature type="coiled-coil region" evidence="1">
    <location>
        <begin position="294"/>
        <end position="336"/>
    </location>
</feature>